<dbReference type="SUPFAM" id="SSF53335">
    <property type="entry name" value="S-adenosyl-L-methionine-dependent methyltransferases"/>
    <property type="match status" value="1"/>
</dbReference>
<dbReference type="InterPro" id="IPR013216">
    <property type="entry name" value="Methyltransf_11"/>
</dbReference>
<dbReference type="PANTHER" id="PTHR43464:SF19">
    <property type="entry name" value="UBIQUINONE BIOSYNTHESIS O-METHYLTRANSFERASE, MITOCHONDRIAL"/>
    <property type="match status" value="1"/>
</dbReference>
<gene>
    <name evidence="5" type="ORF">IN07_19240</name>
</gene>
<dbReference type="AlphaFoldDB" id="A0A098Y5T5"/>
<dbReference type="GO" id="GO:0008757">
    <property type="term" value="F:S-adenosylmethionine-dependent methyltransferase activity"/>
    <property type="evidence" value="ECO:0007669"/>
    <property type="project" value="InterPro"/>
</dbReference>
<evidence type="ECO:0000259" key="4">
    <source>
        <dbReference type="Pfam" id="PF08241"/>
    </source>
</evidence>
<evidence type="ECO:0000256" key="1">
    <source>
        <dbReference type="ARBA" id="ARBA00022603"/>
    </source>
</evidence>
<accession>A0A098Y5T5</accession>
<sequence>MRPHVEVNDYDSFGAAYSAENEVNLINAHYERPAMLDLAGDVRGRRILDAGCGSGPLAAALRDRGAVVTGFDSSAVMVGLARDRLGEDADVHVADLSAPLPFADGGFDDVTASLVLHYLRDWTAPLSELRRVLRPGGRLVLSVNHPLLHKMLNPQADYFAVTEWTDEYTFSGQSAVLSYWHRPLHAMTDAFSDAGFQVAVVSEPPWSPDTPAELLPPQFAGRTSFVSFLFFVLIAN</sequence>
<organism evidence="5 6">
    <name type="scientific">Modestobacter caceresii</name>
    <dbReference type="NCBI Taxonomy" id="1522368"/>
    <lineage>
        <taxon>Bacteria</taxon>
        <taxon>Bacillati</taxon>
        <taxon>Actinomycetota</taxon>
        <taxon>Actinomycetes</taxon>
        <taxon>Geodermatophilales</taxon>
        <taxon>Geodermatophilaceae</taxon>
        <taxon>Modestobacter</taxon>
    </lineage>
</organism>
<reference evidence="5 6" key="1">
    <citation type="submission" date="2014-07" db="EMBL/GenBank/DDBJ databases">
        <title>Biosystematic studies on Modestobacter strains isolated from extreme hyper-arid desert soil and from historic building.</title>
        <authorList>
            <person name="Bukarasam K."/>
            <person name="Bull A."/>
            <person name="Girard G."/>
            <person name="van Wezel G."/>
            <person name="Goodfellow M."/>
        </authorList>
    </citation>
    <scope>NUCLEOTIDE SEQUENCE [LARGE SCALE GENOMIC DNA]</scope>
    <source>
        <strain evidence="5 6">KNN45-2b</strain>
    </source>
</reference>
<keyword evidence="1 5" id="KW-0489">Methyltransferase</keyword>
<feature type="domain" description="Methyltransferase type 11" evidence="4">
    <location>
        <begin position="48"/>
        <end position="141"/>
    </location>
</feature>
<comment type="caution">
    <text evidence="5">The sequence shown here is derived from an EMBL/GenBank/DDBJ whole genome shotgun (WGS) entry which is preliminary data.</text>
</comment>
<dbReference type="Proteomes" id="UP000029713">
    <property type="component" value="Unassembled WGS sequence"/>
</dbReference>
<keyword evidence="3" id="KW-0949">S-adenosyl-L-methionine</keyword>
<proteinExistence type="predicted"/>
<dbReference type="Gene3D" id="3.40.50.150">
    <property type="entry name" value="Vaccinia Virus protein VP39"/>
    <property type="match status" value="1"/>
</dbReference>
<evidence type="ECO:0000256" key="3">
    <source>
        <dbReference type="ARBA" id="ARBA00022691"/>
    </source>
</evidence>
<dbReference type="EMBL" id="JPMX01000091">
    <property type="protein sequence ID" value="KGH45091.1"/>
    <property type="molecule type" value="Genomic_DNA"/>
</dbReference>
<dbReference type="STRING" id="1522368.IN07_19240"/>
<evidence type="ECO:0000313" key="5">
    <source>
        <dbReference type="EMBL" id="KGH45091.1"/>
    </source>
</evidence>
<name>A0A098Y5T5_9ACTN</name>
<evidence type="ECO:0000313" key="6">
    <source>
        <dbReference type="Proteomes" id="UP000029713"/>
    </source>
</evidence>
<keyword evidence="6" id="KW-1185">Reference proteome</keyword>
<dbReference type="GO" id="GO:0032259">
    <property type="term" value="P:methylation"/>
    <property type="evidence" value="ECO:0007669"/>
    <property type="project" value="UniProtKB-KW"/>
</dbReference>
<evidence type="ECO:0000256" key="2">
    <source>
        <dbReference type="ARBA" id="ARBA00022679"/>
    </source>
</evidence>
<dbReference type="PANTHER" id="PTHR43464">
    <property type="entry name" value="METHYLTRANSFERASE"/>
    <property type="match status" value="1"/>
</dbReference>
<keyword evidence="2 5" id="KW-0808">Transferase</keyword>
<dbReference type="Pfam" id="PF08241">
    <property type="entry name" value="Methyltransf_11"/>
    <property type="match status" value="1"/>
</dbReference>
<protein>
    <submittedName>
        <fullName evidence="5">Methyltransferase</fullName>
    </submittedName>
</protein>
<dbReference type="InterPro" id="IPR029063">
    <property type="entry name" value="SAM-dependent_MTases_sf"/>
</dbReference>
<dbReference type="CDD" id="cd02440">
    <property type="entry name" value="AdoMet_MTases"/>
    <property type="match status" value="1"/>
</dbReference>